<keyword evidence="1" id="KW-0732">Signal</keyword>
<organism evidence="2 3">
    <name type="scientific">Aromatoleum diolicum</name>
    <dbReference type="NCBI Taxonomy" id="75796"/>
    <lineage>
        <taxon>Bacteria</taxon>
        <taxon>Pseudomonadati</taxon>
        <taxon>Pseudomonadota</taxon>
        <taxon>Betaproteobacteria</taxon>
        <taxon>Rhodocyclales</taxon>
        <taxon>Rhodocyclaceae</taxon>
        <taxon>Aromatoleum</taxon>
    </lineage>
</organism>
<name>A0ABX1QC38_9RHOO</name>
<keyword evidence="3" id="KW-1185">Reference proteome</keyword>
<dbReference type="CDD" id="cd15482">
    <property type="entry name" value="Sialidase_non-viral"/>
    <property type="match status" value="1"/>
</dbReference>
<sequence length="399" mass="43835">MMRIGRLVRPAAVALLTLGCAVSVSAQAQQHEHGASVARPARPELGTSAAFAPDGMLYAVSKEGQHVLLHRSTDEGASWYAPVVVNADPEAVSAEGENRPKVAFTTDGGVLVSWTRPLTKRFAGEIRLARSDDGRRFGTPITVHRDRQEITHRFETMAITGQGQVVVAWIDKRDLEASLAEKRDYRGAAIYAALSDDGGRSFRPEVKVGDHSCECCRIAIANDTDGLPLILWRHLFEPNERDHALAKLGADGLPGGVRRATFDRWRVDGCPHHGPSLAVAADGTRHAVWFNERDGEGRVFYGRLQDGRVEAQRTVGGERAAHADIAVSDKRIAIVWKEFDGERTRLRADVSEDGGAQFRSMELAVTAGASDQPRVLRRGALLFAFWRTENEGMKGYWLR</sequence>
<proteinExistence type="predicted"/>
<evidence type="ECO:0000313" key="2">
    <source>
        <dbReference type="EMBL" id="NMG75538.1"/>
    </source>
</evidence>
<dbReference type="Gene3D" id="2.120.10.10">
    <property type="match status" value="1"/>
</dbReference>
<gene>
    <name evidence="2" type="ORF">GPA25_12295</name>
</gene>
<dbReference type="PROSITE" id="PS51257">
    <property type="entry name" value="PROKAR_LIPOPROTEIN"/>
    <property type="match status" value="1"/>
</dbReference>
<evidence type="ECO:0000256" key="1">
    <source>
        <dbReference type="SAM" id="SignalP"/>
    </source>
</evidence>
<reference evidence="2 3" key="1">
    <citation type="submission" date="2019-12" db="EMBL/GenBank/DDBJ databases">
        <title>Comparative genomics gives insights into the taxonomy of the Azoarcus-Aromatoleum group and reveals separate origins of nif in the plant-associated Azoarcus and non-plant-associated Aromatoleum sub-groups.</title>
        <authorList>
            <person name="Lafos M."/>
            <person name="Maluk M."/>
            <person name="Batista M."/>
            <person name="Junghare M."/>
            <person name="Carmona M."/>
            <person name="Faoro H."/>
            <person name="Cruz L.M."/>
            <person name="Battistoni F."/>
            <person name="De Souza E."/>
            <person name="Pedrosa F."/>
            <person name="Chen W.-M."/>
            <person name="Poole P.S."/>
            <person name="Dixon R.A."/>
            <person name="James E.K."/>
        </authorList>
    </citation>
    <scope>NUCLEOTIDE SEQUENCE [LARGE SCALE GENOMIC DNA]</scope>
    <source>
        <strain evidence="2 3">22Lin</strain>
    </source>
</reference>
<comment type="caution">
    <text evidence="2">The sequence shown here is derived from an EMBL/GenBank/DDBJ whole genome shotgun (WGS) entry which is preliminary data.</text>
</comment>
<feature type="signal peptide" evidence="1">
    <location>
        <begin position="1"/>
        <end position="28"/>
    </location>
</feature>
<dbReference type="EMBL" id="WTVQ01000018">
    <property type="protein sequence ID" value="NMG75538.1"/>
    <property type="molecule type" value="Genomic_DNA"/>
</dbReference>
<dbReference type="Proteomes" id="UP000648984">
    <property type="component" value="Unassembled WGS sequence"/>
</dbReference>
<accession>A0ABX1QC38</accession>
<evidence type="ECO:0000313" key="3">
    <source>
        <dbReference type="Proteomes" id="UP000648984"/>
    </source>
</evidence>
<protein>
    <submittedName>
        <fullName evidence="2">Exo-alpha-sialidase</fullName>
    </submittedName>
</protein>
<dbReference type="SUPFAM" id="SSF50939">
    <property type="entry name" value="Sialidases"/>
    <property type="match status" value="1"/>
</dbReference>
<dbReference type="InterPro" id="IPR036278">
    <property type="entry name" value="Sialidase_sf"/>
</dbReference>
<feature type="chain" id="PRO_5045696741" evidence="1">
    <location>
        <begin position="29"/>
        <end position="399"/>
    </location>
</feature>